<evidence type="ECO:0000259" key="4">
    <source>
        <dbReference type="PROSITE" id="PS50043"/>
    </source>
</evidence>
<dbReference type="PANTHER" id="PTHR43214">
    <property type="entry name" value="TWO-COMPONENT RESPONSE REGULATOR"/>
    <property type="match status" value="1"/>
</dbReference>
<dbReference type="OrthoDB" id="9797341at2"/>
<dbReference type="GO" id="GO:0000160">
    <property type="term" value="P:phosphorelay signal transduction system"/>
    <property type="evidence" value="ECO:0007669"/>
    <property type="project" value="InterPro"/>
</dbReference>
<dbReference type="SMART" id="SM00421">
    <property type="entry name" value="HTH_LUXR"/>
    <property type="match status" value="1"/>
</dbReference>
<dbReference type="InterPro" id="IPR058245">
    <property type="entry name" value="NreC/VraR/RcsB-like_REC"/>
</dbReference>
<evidence type="ECO:0000256" key="2">
    <source>
        <dbReference type="ARBA" id="ARBA00023125"/>
    </source>
</evidence>
<dbReference type="Proteomes" id="UP000261174">
    <property type="component" value="Unassembled WGS sequence"/>
</dbReference>
<evidence type="ECO:0000256" key="3">
    <source>
        <dbReference type="PROSITE-ProRule" id="PRU00169"/>
    </source>
</evidence>
<comment type="caution">
    <text evidence="6">The sequence shown here is derived from an EMBL/GenBank/DDBJ whole genome shotgun (WGS) entry which is preliminary data.</text>
</comment>
<organism evidence="6 7">
    <name type="scientific">Chitinophaga silvisoli</name>
    <dbReference type="NCBI Taxonomy" id="2291814"/>
    <lineage>
        <taxon>Bacteria</taxon>
        <taxon>Pseudomonadati</taxon>
        <taxon>Bacteroidota</taxon>
        <taxon>Chitinophagia</taxon>
        <taxon>Chitinophagales</taxon>
        <taxon>Chitinophagaceae</taxon>
        <taxon>Chitinophaga</taxon>
    </lineage>
</organism>
<proteinExistence type="predicted"/>
<dbReference type="InterPro" id="IPR000792">
    <property type="entry name" value="Tscrpt_reg_LuxR_C"/>
</dbReference>
<dbReference type="GO" id="GO:0003677">
    <property type="term" value="F:DNA binding"/>
    <property type="evidence" value="ECO:0007669"/>
    <property type="project" value="UniProtKB-KW"/>
</dbReference>
<reference evidence="6 7" key="1">
    <citation type="submission" date="2018-08" db="EMBL/GenBank/DDBJ databases">
        <title>Chitinophaga sp. K20C18050901, a novel bacterium isolated from forest soil.</title>
        <authorList>
            <person name="Wang C."/>
        </authorList>
    </citation>
    <scope>NUCLEOTIDE SEQUENCE [LARGE SCALE GENOMIC DNA]</scope>
    <source>
        <strain evidence="6 7">K20C18050901</strain>
    </source>
</reference>
<feature type="domain" description="Response regulatory" evidence="5">
    <location>
        <begin position="5"/>
        <end position="121"/>
    </location>
</feature>
<evidence type="ECO:0000313" key="7">
    <source>
        <dbReference type="Proteomes" id="UP000261174"/>
    </source>
</evidence>
<dbReference type="PROSITE" id="PS50043">
    <property type="entry name" value="HTH_LUXR_2"/>
    <property type="match status" value="1"/>
</dbReference>
<dbReference type="SUPFAM" id="SSF46894">
    <property type="entry name" value="C-terminal effector domain of the bipartite response regulators"/>
    <property type="match status" value="1"/>
</dbReference>
<keyword evidence="2 6" id="KW-0238">DNA-binding</keyword>
<evidence type="ECO:0000313" key="6">
    <source>
        <dbReference type="EMBL" id="RFM32512.1"/>
    </source>
</evidence>
<dbReference type="CDD" id="cd06170">
    <property type="entry name" value="LuxR_C_like"/>
    <property type="match status" value="1"/>
</dbReference>
<dbReference type="PANTHER" id="PTHR43214:SF43">
    <property type="entry name" value="TWO-COMPONENT RESPONSE REGULATOR"/>
    <property type="match status" value="1"/>
</dbReference>
<sequence length="221" mass="25148">MYDIRLVIADDHEIFRDGLALMLSRQPNINLVGQAGDGRELLELLATTEVDVVMTDLKMPLMDGITATRTLLQRYPHVRIIALSMFDEEELIVEMLEAGAKGYLLKNADKQEIIEAITSVFDDKIFYCRQTSSKLAAMIVKSRFNPYRDAPPITFTDREKEIIRLICLQYTAQQIGEKIFLSKRTVEGHRTRILEKMNVKNTAGVVVFALKNNLISEAELL</sequence>
<dbReference type="InterPro" id="IPR001789">
    <property type="entry name" value="Sig_transdc_resp-reg_receiver"/>
</dbReference>
<dbReference type="InterPro" id="IPR039420">
    <property type="entry name" value="WalR-like"/>
</dbReference>
<dbReference type="Pfam" id="PF00072">
    <property type="entry name" value="Response_reg"/>
    <property type="match status" value="1"/>
</dbReference>
<dbReference type="AlphaFoldDB" id="A0A3E1NX68"/>
<feature type="domain" description="HTH luxR-type" evidence="4">
    <location>
        <begin position="148"/>
        <end position="213"/>
    </location>
</feature>
<dbReference type="GO" id="GO:0006355">
    <property type="term" value="P:regulation of DNA-templated transcription"/>
    <property type="evidence" value="ECO:0007669"/>
    <property type="project" value="InterPro"/>
</dbReference>
<dbReference type="InterPro" id="IPR011006">
    <property type="entry name" value="CheY-like_superfamily"/>
</dbReference>
<dbReference type="RefSeq" id="WP_116855705.1">
    <property type="nucleotide sequence ID" value="NZ_QTJV01000009.1"/>
</dbReference>
<protein>
    <submittedName>
        <fullName evidence="6">DNA-binding response regulator</fullName>
    </submittedName>
</protein>
<evidence type="ECO:0000259" key="5">
    <source>
        <dbReference type="PROSITE" id="PS50110"/>
    </source>
</evidence>
<dbReference type="SMART" id="SM00448">
    <property type="entry name" value="REC"/>
    <property type="match status" value="1"/>
</dbReference>
<dbReference type="Gene3D" id="3.40.50.2300">
    <property type="match status" value="1"/>
</dbReference>
<dbReference type="Pfam" id="PF00196">
    <property type="entry name" value="GerE"/>
    <property type="match status" value="1"/>
</dbReference>
<accession>A0A3E1NX68</accession>
<dbReference type="PRINTS" id="PR00038">
    <property type="entry name" value="HTHLUXR"/>
</dbReference>
<dbReference type="CDD" id="cd17535">
    <property type="entry name" value="REC_NarL-like"/>
    <property type="match status" value="1"/>
</dbReference>
<keyword evidence="7" id="KW-1185">Reference proteome</keyword>
<name>A0A3E1NX68_9BACT</name>
<feature type="modified residue" description="4-aspartylphosphate" evidence="3">
    <location>
        <position position="56"/>
    </location>
</feature>
<keyword evidence="1 3" id="KW-0597">Phosphoprotein</keyword>
<dbReference type="InterPro" id="IPR016032">
    <property type="entry name" value="Sig_transdc_resp-reg_C-effctor"/>
</dbReference>
<evidence type="ECO:0000256" key="1">
    <source>
        <dbReference type="ARBA" id="ARBA00022553"/>
    </source>
</evidence>
<dbReference type="EMBL" id="QTJV01000009">
    <property type="protein sequence ID" value="RFM32512.1"/>
    <property type="molecule type" value="Genomic_DNA"/>
</dbReference>
<dbReference type="SUPFAM" id="SSF52172">
    <property type="entry name" value="CheY-like"/>
    <property type="match status" value="1"/>
</dbReference>
<gene>
    <name evidence="6" type="ORF">DXN04_22780</name>
</gene>
<dbReference type="PROSITE" id="PS50110">
    <property type="entry name" value="RESPONSE_REGULATORY"/>
    <property type="match status" value="1"/>
</dbReference>